<accession>A0A1C7LTJ3</accession>
<dbReference type="OMA" id="KRWNPEA"/>
<proteinExistence type="predicted"/>
<keyword evidence="2" id="KW-1185">Reference proteome</keyword>
<dbReference type="EMBL" id="LUGG01000025">
    <property type="protein sequence ID" value="OBZ67219.1"/>
    <property type="molecule type" value="Genomic_DNA"/>
</dbReference>
<name>A0A1C7LTJ3_GRIFR</name>
<organism evidence="1 2">
    <name type="scientific">Grifola frondosa</name>
    <name type="common">Maitake</name>
    <name type="synonym">Polyporus frondosus</name>
    <dbReference type="NCBI Taxonomy" id="5627"/>
    <lineage>
        <taxon>Eukaryota</taxon>
        <taxon>Fungi</taxon>
        <taxon>Dikarya</taxon>
        <taxon>Basidiomycota</taxon>
        <taxon>Agaricomycotina</taxon>
        <taxon>Agaricomycetes</taxon>
        <taxon>Polyporales</taxon>
        <taxon>Grifolaceae</taxon>
        <taxon>Grifola</taxon>
    </lineage>
</organism>
<evidence type="ECO:0000313" key="2">
    <source>
        <dbReference type="Proteomes" id="UP000092993"/>
    </source>
</evidence>
<protein>
    <submittedName>
        <fullName evidence="1">Uncharacterized protein</fullName>
    </submittedName>
</protein>
<dbReference type="OrthoDB" id="2789106at2759"/>
<evidence type="ECO:0000313" key="1">
    <source>
        <dbReference type="EMBL" id="OBZ67219.1"/>
    </source>
</evidence>
<reference evidence="1 2" key="1">
    <citation type="submission" date="2016-03" db="EMBL/GenBank/DDBJ databases">
        <title>Whole genome sequencing of Grifola frondosa 9006-11.</title>
        <authorList>
            <person name="Min B."/>
            <person name="Park H."/>
            <person name="Kim J.-G."/>
            <person name="Cho H."/>
            <person name="Oh Y.-L."/>
            <person name="Kong W.-S."/>
            <person name="Choi I.-G."/>
        </authorList>
    </citation>
    <scope>NUCLEOTIDE SEQUENCE [LARGE SCALE GENOMIC DNA]</scope>
    <source>
        <strain evidence="1 2">9006-11</strain>
    </source>
</reference>
<sequence length="115" mass="12879">MGGIHTSPGPIDLFSTRFNTYFMPEARGMLAGRSVDREELKEGLLALQRTWDSENVKVMEPKHHSRGMMSTEMEWTPEGSTMPEVVSAEASVGQESGHKQIRFLKVEGNPALFRV</sequence>
<dbReference type="Proteomes" id="UP000092993">
    <property type="component" value="Unassembled WGS sequence"/>
</dbReference>
<gene>
    <name evidence="1" type="ORF">A0H81_12938</name>
</gene>
<dbReference type="AlphaFoldDB" id="A0A1C7LTJ3"/>
<comment type="caution">
    <text evidence="1">The sequence shown here is derived from an EMBL/GenBank/DDBJ whole genome shotgun (WGS) entry which is preliminary data.</text>
</comment>